<proteinExistence type="inferred from homology"/>
<sequence>MGKLARISLTLVTLIIAAVLGHWIWQHYLYSPWTRDGRVRAHVITIAPDVSGWVNDVEVKDNQEVKKGDVIFTVDDTRYKAAIAELEAQVENKQYAWELAKHQYERRKTLTTGKLVSEETAESARISTELAKSNYKLAKAQLATAQINLDRTVVRAPADGSIINLTLRDGNYVSQGKSVLSLVKQNSFYVTGYFEETKIPLISLGQKATITLMSGGKPLTGTVASIGEAIADTNTASNSQLLPQVQQTFNWVRLAQRIPVDIKLDSYPDNVHLSAGMTVSIHLEEQAQ</sequence>
<name>A0A1G8HLS3_9VIBR</name>
<dbReference type="SUPFAM" id="SSF111369">
    <property type="entry name" value="HlyD-like secretion proteins"/>
    <property type="match status" value="1"/>
</dbReference>
<dbReference type="OrthoDB" id="9811754at2"/>
<evidence type="ECO:0000313" key="8">
    <source>
        <dbReference type="EMBL" id="SDI07441.1"/>
    </source>
</evidence>
<organism evidence="8 9">
    <name type="scientific">Vibrio xiamenensis</name>
    <dbReference type="NCBI Taxonomy" id="861298"/>
    <lineage>
        <taxon>Bacteria</taxon>
        <taxon>Pseudomonadati</taxon>
        <taxon>Pseudomonadota</taxon>
        <taxon>Gammaproteobacteria</taxon>
        <taxon>Vibrionales</taxon>
        <taxon>Vibrionaceae</taxon>
        <taxon>Vibrio</taxon>
    </lineage>
</organism>
<keyword evidence="9" id="KW-1185">Reference proteome</keyword>
<dbReference type="InterPro" id="IPR058625">
    <property type="entry name" value="MdtA-like_BSH"/>
</dbReference>
<dbReference type="GO" id="GO:0022857">
    <property type="term" value="F:transmembrane transporter activity"/>
    <property type="evidence" value="ECO:0007669"/>
    <property type="project" value="InterPro"/>
</dbReference>
<dbReference type="InterPro" id="IPR058634">
    <property type="entry name" value="AaeA-lik-b-barrel"/>
</dbReference>
<feature type="domain" description="p-hydroxybenzoic acid efflux pump subunit AaeA-like beta-barrel" evidence="7">
    <location>
        <begin position="187"/>
        <end position="283"/>
    </location>
</feature>
<evidence type="ECO:0000256" key="5">
    <source>
        <dbReference type="SAM" id="Phobius"/>
    </source>
</evidence>
<dbReference type="InterPro" id="IPR050393">
    <property type="entry name" value="MFP_Efflux_Pump"/>
</dbReference>
<reference evidence="8 9" key="1">
    <citation type="submission" date="2016-10" db="EMBL/GenBank/DDBJ databases">
        <authorList>
            <person name="de Groot N.N."/>
        </authorList>
    </citation>
    <scope>NUCLEOTIDE SEQUENCE [LARGE SCALE GENOMIC DNA]</scope>
    <source>
        <strain evidence="8 9">CGMCC 1.10228</strain>
    </source>
</reference>
<dbReference type="STRING" id="861298.SAMN04488136_15511"/>
<keyword evidence="4 5" id="KW-0472">Membrane</keyword>
<keyword evidence="2 5" id="KW-0812">Transmembrane</keyword>
<dbReference type="Pfam" id="PF25963">
    <property type="entry name" value="Beta-barrel_AAEA"/>
    <property type="match status" value="1"/>
</dbReference>
<protein>
    <submittedName>
        <fullName evidence="8">RND family efflux transporter, MFP subunit</fullName>
    </submittedName>
</protein>
<evidence type="ECO:0000256" key="4">
    <source>
        <dbReference type="ARBA" id="ARBA00023136"/>
    </source>
</evidence>
<dbReference type="Proteomes" id="UP000198854">
    <property type="component" value="Unassembled WGS sequence"/>
</dbReference>
<dbReference type="AlphaFoldDB" id="A0A1G8HLS3"/>
<accession>A0A1G8HLS3</accession>
<dbReference type="PANTHER" id="PTHR30367:SF12">
    <property type="entry name" value="P-HYDROXYBENZOIC ACID EFFLUX PUMP SUBUNIT AAEA"/>
    <property type="match status" value="1"/>
</dbReference>
<dbReference type="Gene3D" id="2.40.30.170">
    <property type="match status" value="1"/>
</dbReference>
<evidence type="ECO:0000256" key="1">
    <source>
        <dbReference type="ARBA" id="ARBA00009477"/>
    </source>
</evidence>
<gene>
    <name evidence="8" type="ORF">SAMN04488136_15511</name>
</gene>
<evidence type="ECO:0000313" key="9">
    <source>
        <dbReference type="Proteomes" id="UP000198854"/>
    </source>
</evidence>
<evidence type="ECO:0000259" key="7">
    <source>
        <dbReference type="Pfam" id="PF25963"/>
    </source>
</evidence>
<dbReference type="NCBIfam" id="TIGR01730">
    <property type="entry name" value="RND_mfp"/>
    <property type="match status" value="1"/>
</dbReference>
<evidence type="ECO:0000259" key="6">
    <source>
        <dbReference type="Pfam" id="PF25917"/>
    </source>
</evidence>
<comment type="similarity">
    <text evidence="1">Belongs to the membrane fusion protein (MFP) (TC 8.A.1) family.</text>
</comment>
<dbReference type="GO" id="GO:0016020">
    <property type="term" value="C:membrane"/>
    <property type="evidence" value="ECO:0007669"/>
    <property type="project" value="InterPro"/>
</dbReference>
<dbReference type="Gene3D" id="1.10.287.470">
    <property type="entry name" value="Helix hairpin bin"/>
    <property type="match status" value="1"/>
</dbReference>
<keyword evidence="3 5" id="KW-1133">Transmembrane helix</keyword>
<dbReference type="PANTHER" id="PTHR30367">
    <property type="entry name" value="P-HYDROXYBENZOIC ACID EFFLUX PUMP SUBUNIT AAEA-RELATED"/>
    <property type="match status" value="1"/>
</dbReference>
<evidence type="ECO:0000256" key="2">
    <source>
        <dbReference type="ARBA" id="ARBA00022692"/>
    </source>
</evidence>
<feature type="domain" description="Multidrug resistance protein MdtA-like barrel-sandwich hybrid" evidence="6">
    <location>
        <begin position="43"/>
        <end position="182"/>
    </location>
</feature>
<dbReference type="EMBL" id="FNDD01000055">
    <property type="protein sequence ID" value="SDI07441.1"/>
    <property type="molecule type" value="Genomic_DNA"/>
</dbReference>
<evidence type="ECO:0000256" key="3">
    <source>
        <dbReference type="ARBA" id="ARBA00022989"/>
    </source>
</evidence>
<dbReference type="InterPro" id="IPR006143">
    <property type="entry name" value="RND_pump_MFP"/>
</dbReference>
<dbReference type="RefSeq" id="WP_093279488.1">
    <property type="nucleotide sequence ID" value="NZ_FNDD01000055.1"/>
</dbReference>
<dbReference type="Pfam" id="PF25917">
    <property type="entry name" value="BSH_RND"/>
    <property type="match status" value="1"/>
</dbReference>
<feature type="transmembrane region" description="Helical" evidence="5">
    <location>
        <begin position="7"/>
        <end position="25"/>
    </location>
</feature>